<protein>
    <submittedName>
        <fullName evidence="2">Uncharacterized protein</fullName>
    </submittedName>
</protein>
<dbReference type="VEuPathDB" id="FungiDB:NEUTE1DRAFT_149551"/>
<feature type="compositionally biased region" description="Gly residues" evidence="1">
    <location>
        <begin position="173"/>
        <end position="190"/>
    </location>
</feature>
<dbReference type="PANTHER" id="PTHR47263">
    <property type="entry name" value="ADENYLATE CYCLASE ACTIVATION PROTEIN GIT1"/>
    <property type="match status" value="1"/>
</dbReference>
<accession>F8N4P3</accession>
<reference evidence="3" key="1">
    <citation type="journal article" date="2011" name="Genetics">
        <title>Massive changes in genome architecture accompany the transition to self-fertility in the filamentous fungus Neurospora tetrasperma.</title>
        <authorList>
            <person name="Ellison C.E."/>
            <person name="Stajich J.E."/>
            <person name="Jacobson D.J."/>
            <person name="Natvig D.O."/>
            <person name="Lapidus A."/>
            <person name="Foster B."/>
            <person name="Aerts A."/>
            <person name="Riley R."/>
            <person name="Lindquist E.A."/>
            <person name="Grigoriev I.V."/>
            <person name="Taylor J.W."/>
        </authorList>
    </citation>
    <scope>NUCLEOTIDE SEQUENCE [LARGE SCALE GENOMIC DNA]</scope>
    <source>
        <strain evidence="3">FGSC 2508 / P0657</strain>
    </source>
</reference>
<evidence type="ECO:0000313" key="2">
    <source>
        <dbReference type="EMBL" id="EGO51880.1"/>
    </source>
</evidence>
<dbReference type="RefSeq" id="XP_009855524.1">
    <property type="nucleotide sequence ID" value="XM_009857222.1"/>
</dbReference>
<dbReference type="GeneID" id="20827125"/>
<name>F8N4P3_NEUT8</name>
<dbReference type="AlphaFoldDB" id="F8N4P3"/>
<feature type="region of interest" description="Disordered" evidence="1">
    <location>
        <begin position="162"/>
        <end position="190"/>
    </location>
</feature>
<gene>
    <name evidence="2" type="ORF">NEUTE1DRAFT_149551</name>
</gene>
<dbReference type="Proteomes" id="UP000008065">
    <property type="component" value="Unassembled WGS sequence"/>
</dbReference>
<organism evidence="2 3">
    <name type="scientific">Neurospora tetrasperma (strain FGSC 2508 / ATCC MYA-4615 / P0657)</name>
    <dbReference type="NCBI Taxonomy" id="510951"/>
    <lineage>
        <taxon>Eukaryota</taxon>
        <taxon>Fungi</taxon>
        <taxon>Dikarya</taxon>
        <taxon>Ascomycota</taxon>
        <taxon>Pezizomycotina</taxon>
        <taxon>Sordariomycetes</taxon>
        <taxon>Sordariomycetidae</taxon>
        <taxon>Sordariales</taxon>
        <taxon>Sordariaceae</taxon>
        <taxon>Neurospora</taxon>
    </lineage>
</organism>
<dbReference type="PANTHER" id="PTHR47263:SF1">
    <property type="entry name" value="C2 DOMAIN PROTEIN (AFU_ORTHOLOGUE AFUA_7G02350)"/>
    <property type="match status" value="1"/>
</dbReference>
<dbReference type="KEGG" id="nte:NEUTE1DRAFT149551"/>
<dbReference type="OrthoDB" id="2015333at2759"/>
<feature type="region of interest" description="Disordered" evidence="1">
    <location>
        <begin position="1"/>
        <end position="48"/>
    </location>
</feature>
<evidence type="ECO:0000313" key="3">
    <source>
        <dbReference type="Proteomes" id="UP000008065"/>
    </source>
</evidence>
<feature type="compositionally biased region" description="Low complexity" evidence="1">
    <location>
        <begin position="1"/>
        <end position="22"/>
    </location>
</feature>
<keyword evidence="3" id="KW-1185">Reference proteome</keyword>
<dbReference type="HOGENOM" id="CLU_1428379_0_0_1"/>
<evidence type="ECO:0000256" key="1">
    <source>
        <dbReference type="SAM" id="MobiDB-lite"/>
    </source>
</evidence>
<sequence>MAAANAQRAREQQQATAAAAGAGSRMSAPPQLHSSNNNHSNSLAPPGGMTGAAAIGAFGSLGTIRRGKSIMMSRNLGTMRQAKLEKRKEAQADPSDDMILRILRMRPEAAHYLKERHRQKERMAAAAAAAMIVRQSVNQKFGGGGFDNGGGGLRVNKRQSVVPPVPKLPFGAGTSGGQVIGGGQFGRGGR</sequence>
<dbReference type="EMBL" id="GL891382">
    <property type="protein sequence ID" value="EGO51880.1"/>
    <property type="molecule type" value="Genomic_DNA"/>
</dbReference>
<feature type="compositionally biased region" description="Low complexity" evidence="1">
    <location>
        <begin position="33"/>
        <end position="42"/>
    </location>
</feature>
<dbReference type="InterPro" id="IPR052811">
    <property type="entry name" value="Glucose_resp_signaling"/>
</dbReference>
<proteinExistence type="predicted"/>